<dbReference type="PANTHER" id="PTHR46558:SF15">
    <property type="entry name" value="HELIX-TURN-HELIX DOMAIN PROTEIN"/>
    <property type="match status" value="1"/>
</dbReference>
<reference evidence="2 3" key="1">
    <citation type="submission" date="2017-05" db="EMBL/GenBank/DDBJ databases">
        <title>Vagococcus spp. assemblies.</title>
        <authorList>
            <person name="Gulvik C.A."/>
        </authorList>
    </citation>
    <scope>NUCLEOTIDE SEQUENCE [LARGE SCALE GENOMIC DNA]</scope>
    <source>
        <strain evidence="2 3">NCFB 2497</strain>
    </source>
</reference>
<name>A0A369B002_9ENTE</name>
<dbReference type="AlphaFoldDB" id="A0A369B002"/>
<dbReference type="Gene3D" id="1.10.260.40">
    <property type="entry name" value="lambda repressor-like DNA-binding domains"/>
    <property type="match status" value="1"/>
</dbReference>
<keyword evidence="3" id="KW-1185">Reference proteome</keyword>
<dbReference type="Proteomes" id="UP000288197">
    <property type="component" value="Unassembled WGS sequence"/>
</dbReference>
<dbReference type="GO" id="GO:0003677">
    <property type="term" value="F:DNA binding"/>
    <property type="evidence" value="ECO:0007669"/>
    <property type="project" value="UniProtKB-KW"/>
</dbReference>
<proteinExistence type="predicted"/>
<dbReference type="PROSITE" id="PS50943">
    <property type="entry name" value="HTH_CROC1"/>
    <property type="match status" value="1"/>
</dbReference>
<keyword evidence="1" id="KW-0238">DNA-binding</keyword>
<comment type="caution">
    <text evidence="2">The sequence shown here is derived from an EMBL/GenBank/DDBJ whole genome shotgun (WGS) entry which is preliminary data.</text>
</comment>
<dbReference type="InterPro" id="IPR001387">
    <property type="entry name" value="Cro/C1-type_HTH"/>
</dbReference>
<dbReference type="CDD" id="cd00093">
    <property type="entry name" value="HTH_XRE"/>
    <property type="match status" value="1"/>
</dbReference>
<dbReference type="SUPFAM" id="SSF159121">
    <property type="entry name" value="BC4932-like"/>
    <property type="match status" value="1"/>
</dbReference>
<dbReference type="OrthoDB" id="9805856at2"/>
<dbReference type="InterPro" id="IPR036166">
    <property type="entry name" value="YxeA-like_sf"/>
</dbReference>
<sequence>MNIGKEIKVRRTELNLTQEDLAKKLNVSRTAISNWEQQRNYPDIELLVTISDELDISLDKLLRGDSKMVKELSLDYKKKKRYKILIPIFIFIIIILSGYIYAISNTERYYRYNPFAKLNTGYAVLPKEVTYNNGNEYDPELFDKVPQFPDPYTNIEVIDEDNLDKTLLTFSGGQSPKGKNFGKLTYKDKYVYQLEFISWREIPTEIQKELQKNN</sequence>
<dbReference type="PANTHER" id="PTHR46558">
    <property type="entry name" value="TRACRIPTIONAL REGULATORY PROTEIN-RELATED-RELATED"/>
    <property type="match status" value="1"/>
</dbReference>
<accession>A0A369B002</accession>
<evidence type="ECO:0000313" key="3">
    <source>
        <dbReference type="Proteomes" id="UP000288197"/>
    </source>
</evidence>
<dbReference type="RefSeq" id="WP_114289157.1">
    <property type="nucleotide sequence ID" value="NZ_JBMAKV010000023.1"/>
</dbReference>
<dbReference type="SUPFAM" id="SSF47413">
    <property type="entry name" value="lambda repressor-like DNA-binding domains"/>
    <property type="match status" value="1"/>
</dbReference>
<gene>
    <name evidence="2" type="ORF">CBF32_03610</name>
</gene>
<protein>
    <submittedName>
        <fullName evidence="2">Uncharacterized protein</fullName>
    </submittedName>
</protein>
<dbReference type="GeneID" id="63145966"/>
<dbReference type="InterPro" id="IPR010982">
    <property type="entry name" value="Lambda_DNA-bd_dom_sf"/>
</dbReference>
<evidence type="ECO:0000256" key="1">
    <source>
        <dbReference type="ARBA" id="ARBA00023125"/>
    </source>
</evidence>
<dbReference type="SMART" id="SM00530">
    <property type="entry name" value="HTH_XRE"/>
    <property type="match status" value="1"/>
</dbReference>
<organism evidence="2 3">
    <name type="scientific">Vagococcus fluvialis</name>
    <dbReference type="NCBI Taxonomy" id="2738"/>
    <lineage>
        <taxon>Bacteria</taxon>
        <taxon>Bacillati</taxon>
        <taxon>Bacillota</taxon>
        <taxon>Bacilli</taxon>
        <taxon>Lactobacillales</taxon>
        <taxon>Enterococcaceae</taxon>
        <taxon>Vagococcus</taxon>
    </lineage>
</organism>
<dbReference type="EMBL" id="NGJX01000003">
    <property type="protein sequence ID" value="RSU03768.1"/>
    <property type="molecule type" value="Genomic_DNA"/>
</dbReference>
<evidence type="ECO:0000313" key="2">
    <source>
        <dbReference type="EMBL" id="RSU03768.1"/>
    </source>
</evidence>
<dbReference type="Pfam" id="PF01381">
    <property type="entry name" value="HTH_3"/>
    <property type="match status" value="1"/>
</dbReference>